<proteinExistence type="predicted"/>
<sequence>MAPMRLWWREAPAGGSRGNLLPCGRKIRVWAEGRGRGGVGASQEWGGRERGDGGGAALRWGVETGWWWRRRAIDGRTREMDSPGGGWRERERHTRRTTSPLASVSAGHRLPPPRSTATAAASPSASTPTGCLPPSATCARYLGTPPPLRPLRRPHRSSDCAATRAAPPTTPPLHLATPPTAPSL</sequence>
<dbReference type="EMBL" id="AP004890">
    <property type="protein sequence ID" value="BAD15955.1"/>
    <property type="molecule type" value="Genomic_DNA"/>
</dbReference>
<evidence type="ECO:0000313" key="3">
    <source>
        <dbReference type="Proteomes" id="UP000000763"/>
    </source>
</evidence>
<feature type="compositionally biased region" description="Low complexity" evidence="1">
    <location>
        <begin position="161"/>
        <end position="178"/>
    </location>
</feature>
<evidence type="ECO:0000256" key="1">
    <source>
        <dbReference type="SAM" id="MobiDB-lite"/>
    </source>
</evidence>
<accession>Q6Z6U0</accession>
<dbReference type="Proteomes" id="UP000000763">
    <property type="component" value="Chromosome 2"/>
</dbReference>
<name>Q6Z6U0_ORYSJ</name>
<feature type="compositionally biased region" description="Low complexity" evidence="1">
    <location>
        <begin position="115"/>
        <end position="129"/>
    </location>
</feature>
<feature type="compositionally biased region" description="Basic and acidic residues" evidence="1">
    <location>
        <begin position="77"/>
        <end position="92"/>
    </location>
</feature>
<organism evidence="2 3">
    <name type="scientific">Oryza sativa subsp. japonica</name>
    <name type="common">Rice</name>
    <dbReference type="NCBI Taxonomy" id="39947"/>
    <lineage>
        <taxon>Eukaryota</taxon>
        <taxon>Viridiplantae</taxon>
        <taxon>Streptophyta</taxon>
        <taxon>Embryophyta</taxon>
        <taxon>Tracheophyta</taxon>
        <taxon>Spermatophyta</taxon>
        <taxon>Magnoliopsida</taxon>
        <taxon>Liliopsida</taxon>
        <taxon>Poales</taxon>
        <taxon>Poaceae</taxon>
        <taxon>BOP clade</taxon>
        <taxon>Oryzoideae</taxon>
        <taxon>Oryzeae</taxon>
        <taxon>Oryzinae</taxon>
        <taxon>Oryza</taxon>
        <taxon>Oryza sativa</taxon>
    </lineage>
</organism>
<feature type="region of interest" description="Disordered" evidence="1">
    <location>
        <begin position="77"/>
        <end position="184"/>
    </location>
</feature>
<evidence type="ECO:0000313" key="2">
    <source>
        <dbReference type="EMBL" id="BAD15955.1"/>
    </source>
</evidence>
<gene>
    <name evidence="2" type="primary">P0688H12.26</name>
</gene>
<reference evidence="3" key="1">
    <citation type="journal article" date="2005" name="Nature">
        <title>The map-based sequence of the rice genome.</title>
        <authorList>
            <consortium name="International rice genome sequencing project (IRGSP)"/>
            <person name="Matsumoto T."/>
            <person name="Wu J."/>
            <person name="Kanamori H."/>
            <person name="Katayose Y."/>
            <person name="Fujisawa M."/>
            <person name="Namiki N."/>
            <person name="Mizuno H."/>
            <person name="Yamamoto K."/>
            <person name="Antonio B.A."/>
            <person name="Baba T."/>
            <person name="Sakata K."/>
            <person name="Nagamura Y."/>
            <person name="Aoki H."/>
            <person name="Arikawa K."/>
            <person name="Arita K."/>
            <person name="Bito T."/>
            <person name="Chiden Y."/>
            <person name="Fujitsuka N."/>
            <person name="Fukunaka R."/>
            <person name="Hamada M."/>
            <person name="Harada C."/>
            <person name="Hayashi A."/>
            <person name="Hijishita S."/>
            <person name="Honda M."/>
            <person name="Hosokawa S."/>
            <person name="Ichikawa Y."/>
            <person name="Idonuma A."/>
            <person name="Iijima M."/>
            <person name="Ikeda M."/>
            <person name="Ikeno M."/>
            <person name="Ito K."/>
            <person name="Ito S."/>
            <person name="Ito T."/>
            <person name="Ito Y."/>
            <person name="Ito Y."/>
            <person name="Iwabuchi A."/>
            <person name="Kamiya K."/>
            <person name="Karasawa W."/>
            <person name="Kurita K."/>
            <person name="Katagiri S."/>
            <person name="Kikuta A."/>
            <person name="Kobayashi H."/>
            <person name="Kobayashi N."/>
            <person name="Machita K."/>
            <person name="Maehara T."/>
            <person name="Masukawa M."/>
            <person name="Mizubayashi T."/>
            <person name="Mukai Y."/>
            <person name="Nagasaki H."/>
            <person name="Nagata Y."/>
            <person name="Naito S."/>
            <person name="Nakashima M."/>
            <person name="Nakama Y."/>
            <person name="Nakamichi Y."/>
            <person name="Nakamura M."/>
            <person name="Meguro A."/>
            <person name="Negishi M."/>
            <person name="Ohta I."/>
            <person name="Ohta T."/>
            <person name="Okamoto M."/>
            <person name="Ono N."/>
            <person name="Saji S."/>
            <person name="Sakaguchi M."/>
            <person name="Sakai K."/>
            <person name="Shibata M."/>
            <person name="Shimokawa T."/>
            <person name="Song J."/>
            <person name="Takazaki Y."/>
            <person name="Terasawa K."/>
            <person name="Tsugane M."/>
            <person name="Tsuji K."/>
            <person name="Ueda S."/>
            <person name="Waki K."/>
            <person name="Yamagata H."/>
            <person name="Yamamoto M."/>
            <person name="Yamamoto S."/>
            <person name="Yamane H."/>
            <person name="Yoshiki S."/>
            <person name="Yoshihara R."/>
            <person name="Yukawa K."/>
            <person name="Zhong H."/>
            <person name="Yano M."/>
            <person name="Yuan Q."/>
            <person name="Ouyang S."/>
            <person name="Liu J."/>
            <person name="Jones K.M."/>
            <person name="Gansberger K."/>
            <person name="Moffat K."/>
            <person name="Hill J."/>
            <person name="Bera J."/>
            <person name="Fadrosh D."/>
            <person name="Jin S."/>
            <person name="Johri S."/>
            <person name="Kim M."/>
            <person name="Overton L."/>
            <person name="Reardon M."/>
            <person name="Tsitrin T."/>
            <person name="Vuong H."/>
            <person name="Weaver B."/>
            <person name="Ciecko A."/>
            <person name="Tallon L."/>
            <person name="Jackson J."/>
            <person name="Pai G."/>
            <person name="Aken S.V."/>
            <person name="Utterback T."/>
            <person name="Reidmuller S."/>
            <person name="Feldblyum T."/>
            <person name="Hsiao J."/>
            <person name="Zismann V."/>
            <person name="Iobst S."/>
            <person name="de Vazeille A.R."/>
            <person name="Buell C.R."/>
            <person name="Ying K."/>
            <person name="Li Y."/>
            <person name="Lu T."/>
            <person name="Huang Y."/>
            <person name="Zhao Q."/>
            <person name="Feng Q."/>
            <person name="Zhang L."/>
            <person name="Zhu J."/>
            <person name="Weng Q."/>
            <person name="Mu J."/>
            <person name="Lu Y."/>
            <person name="Fan D."/>
            <person name="Liu Y."/>
            <person name="Guan J."/>
            <person name="Zhang Y."/>
            <person name="Yu S."/>
            <person name="Liu X."/>
            <person name="Zhang Y."/>
            <person name="Hong G."/>
            <person name="Han B."/>
            <person name="Choisne N."/>
            <person name="Demange N."/>
            <person name="Orjeda G."/>
            <person name="Samain S."/>
            <person name="Cattolico L."/>
            <person name="Pelletier E."/>
            <person name="Couloux A."/>
            <person name="Segurens B."/>
            <person name="Wincker P."/>
            <person name="D'Hont A."/>
            <person name="Scarpelli C."/>
            <person name="Weissenbach J."/>
            <person name="Salanoubat M."/>
            <person name="Quetier F."/>
            <person name="Yu Y."/>
            <person name="Kim H.R."/>
            <person name="Rambo T."/>
            <person name="Currie J."/>
            <person name="Collura K."/>
            <person name="Luo M."/>
            <person name="Yang T."/>
            <person name="Ammiraju J.S.S."/>
            <person name="Engler F."/>
            <person name="Soderlund C."/>
            <person name="Wing R.A."/>
            <person name="Palmer L.E."/>
            <person name="de la Bastide M."/>
            <person name="Spiegel L."/>
            <person name="Nascimento L."/>
            <person name="Zutavern T."/>
            <person name="O'Shaughnessy A."/>
            <person name="Dike S."/>
            <person name="Dedhia N."/>
            <person name="Preston R."/>
            <person name="Balija V."/>
            <person name="McCombie W.R."/>
            <person name="Chow T."/>
            <person name="Chen H."/>
            <person name="Chung M."/>
            <person name="Chen C."/>
            <person name="Shaw J."/>
            <person name="Wu H."/>
            <person name="Hsiao K."/>
            <person name="Chao Y."/>
            <person name="Chu M."/>
            <person name="Cheng C."/>
            <person name="Hour A."/>
            <person name="Lee P."/>
            <person name="Lin S."/>
            <person name="Lin Y."/>
            <person name="Liou J."/>
            <person name="Liu S."/>
            <person name="Hsing Y."/>
            <person name="Raghuvanshi S."/>
            <person name="Mohanty A."/>
            <person name="Bharti A.K."/>
            <person name="Gaur A."/>
            <person name="Gupta V."/>
            <person name="Kumar D."/>
            <person name="Ravi V."/>
            <person name="Vij S."/>
            <person name="Kapur A."/>
            <person name="Khurana P."/>
            <person name="Khurana P."/>
            <person name="Khurana J.P."/>
            <person name="Tyagi A.K."/>
            <person name="Gaikwad K."/>
            <person name="Singh A."/>
            <person name="Dalal V."/>
            <person name="Srivastava S."/>
            <person name="Dixit A."/>
            <person name="Pal A.K."/>
            <person name="Ghazi I.A."/>
            <person name="Yadav M."/>
            <person name="Pandit A."/>
            <person name="Bhargava A."/>
            <person name="Sureshbabu K."/>
            <person name="Batra K."/>
            <person name="Sharma T.R."/>
            <person name="Mohapatra T."/>
            <person name="Singh N.K."/>
            <person name="Messing J."/>
            <person name="Nelson A.B."/>
            <person name="Fuks G."/>
            <person name="Kavchok S."/>
            <person name="Keizer G."/>
            <person name="Linton E."/>
            <person name="Llaca V."/>
            <person name="Song R."/>
            <person name="Tanyolac B."/>
            <person name="Young S."/>
            <person name="Ho-Il K."/>
            <person name="Hahn J.H."/>
            <person name="Sangsakoo G."/>
            <person name="Vanavichit A."/>
            <person name="de Mattos Luiz.A.T."/>
            <person name="Zimmer P.D."/>
            <person name="Malone G."/>
            <person name="Dellagostin O."/>
            <person name="de Oliveira A.C."/>
            <person name="Bevan M."/>
            <person name="Bancroft I."/>
            <person name="Minx P."/>
            <person name="Cordum H."/>
            <person name="Wilson R."/>
            <person name="Cheng Z."/>
            <person name="Jin W."/>
            <person name="Jiang J."/>
            <person name="Leong S.A."/>
            <person name="Iwama H."/>
            <person name="Gojobori T."/>
            <person name="Itoh T."/>
            <person name="Niimura Y."/>
            <person name="Fujii Y."/>
            <person name="Habara T."/>
            <person name="Sakai H."/>
            <person name="Sato Y."/>
            <person name="Wilson G."/>
            <person name="Kumar K."/>
            <person name="McCouch S."/>
            <person name="Juretic N."/>
            <person name="Hoen D."/>
            <person name="Wright S."/>
            <person name="Bruskiewich R."/>
            <person name="Bureau T."/>
            <person name="Miyao A."/>
            <person name="Hirochika H."/>
            <person name="Nishikawa T."/>
            <person name="Kadowaki K."/>
            <person name="Sugiura M."/>
            <person name="Burr B."/>
            <person name="Sasaki T."/>
        </authorList>
    </citation>
    <scope>NUCLEOTIDE SEQUENCE [LARGE SCALE GENOMIC DNA]</scope>
    <source>
        <strain evidence="3">cv. Nipponbare</strain>
    </source>
</reference>
<reference evidence="3" key="2">
    <citation type="journal article" date="2008" name="Nucleic Acids Res.">
        <title>The rice annotation project database (RAP-DB): 2008 update.</title>
        <authorList>
            <consortium name="The rice annotation project (RAP)"/>
        </authorList>
    </citation>
    <scope>GENOME REANNOTATION</scope>
    <source>
        <strain evidence="3">cv. Nipponbare</strain>
    </source>
</reference>
<dbReference type="AlphaFoldDB" id="Q6Z6U0"/>
<protein>
    <submittedName>
        <fullName evidence="2">Uncharacterized protein</fullName>
    </submittedName>
</protein>